<dbReference type="InterPro" id="IPR027417">
    <property type="entry name" value="P-loop_NTPase"/>
</dbReference>
<evidence type="ECO:0000313" key="2">
    <source>
        <dbReference type="Proteomes" id="UP000018444"/>
    </source>
</evidence>
<dbReference type="PATRIC" id="fig|1217662.4.peg.1108"/>
<evidence type="ECO:0008006" key="3">
    <source>
        <dbReference type="Google" id="ProtNLM"/>
    </source>
</evidence>
<organism evidence="1 2">
    <name type="scientific">Acinetobacter johnsonii ANC 3681</name>
    <dbReference type="NCBI Taxonomy" id="1217662"/>
    <lineage>
        <taxon>Bacteria</taxon>
        <taxon>Pseudomonadati</taxon>
        <taxon>Pseudomonadota</taxon>
        <taxon>Gammaproteobacteria</taxon>
        <taxon>Moraxellales</taxon>
        <taxon>Moraxellaceae</taxon>
        <taxon>Acinetobacter</taxon>
    </lineage>
</organism>
<name>N9CRU5_ACIJO</name>
<dbReference type="AlphaFoldDB" id="N9CRU5"/>
<dbReference type="HOGENOM" id="CLU_1025378_0_0_6"/>
<protein>
    <recommendedName>
        <fullName evidence="3">ATPase AAA-type core domain-containing protein</fullName>
    </recommendedName>
</protein>
<sequence>MNVFYSEDISSALRGIIVAKDNYRTGHSSPWDDFDYKVKFKIYFKDEKTEILLGHIRILKNHQKNTANFFKEKGTKIDNKNYEITDLFNDNEIISLPLNLSFYKKLKSIFNSEDENIIDFLTSIRDGSTFISEENIFSKFSGYNDTLLREGSTSEAILKKGYQVALGRYADIKTISLDININHEKFDTFNLNFDKNRKYGERNINLLIGRNGSGKTYILNNIINSILNINNSKISYPYFNKIIIAAFSPFEKFLTQHDISNIYINEIKNKK</sequence>
<dbReference type="RefSeq" id="WP_004980043.1">
    <property type="nucleotide sequence ID" value="NZ_KB849705.1"/>
</dbReference>
<evidence type="ECO:0000313" key="1">
    <source>
        <dbReference type="EMBL" id="ENV73249.1"/>
    </source>
</evidence>
<dbReference type="GeneID" id="56338343"/>
<dbReference type="SUPFAM" id="SSF52540">
    <property type="entry name" value="P-loop containing nucleoside triphosphate hydrolases"/>
    <property type="match status" value="1"/>
</dbReference>
<proteinExistence type="predicted"/>
<reference evidence="1 2" key="1">
    <citation type="submission" date="2013-02" db="EMBL/GenBank/DDBJ databases">
        <title>The Genome Sequence of Acinetobacter johnsonii ANC 3681.</title>
        <authorList>
            <consortium name="The Broad Institute Genome Sequencing Platform"/>
            <consortium name="The Broad Institute Genome Sequencing Center for Infectious Disease"/>
            <person name="Cerqueira G."/>
            <person name="Feldgarden M."/>
            <person name="Courvalin P."/>
            <person name="Perichon B."/>
            <person name="Grillot-Courvalin C."/>
            <person name="Clermont D."/>
            <person name="Rocha E."/>
            <person name="Yoon E.-J."/>
            <person name="Nemec A."/>
            <person name="Walker B."/>
            <person name="Young S.K."/>
            <person name="Zeng Q."/>
            <person name="Gargeya S."/>
            <person name="Fitzgerald M."/>
            <person name="Haas B."/>
            <person name="Abouelleil A."/>
            <person name="Alvarado L."/>
            <person name="Arachchi H.M."/>
            <person name="Berlin A.M."/>
            <person name="Chapman S.B."/>
            <person name="Dewar J."/>
            <person name="Goldberg J."/>
            <person name="Griggs A."/>
            <person name="Gujja S."/>
            <person name="Hansen M."/>
            <person name="Howarth C."/>
            <person name="Imamovic A."/>
            <person name="Larimer J."/>
            <person name="McCowan C."/>
            <person name="Murphy C."/>
            <person name="Neiman D."/>
            <person name="Pearson M."/>
            <person name="Priest M."/>
            <person name="Roberts A."/>
            <person name="Saif S."/>
            <person name="Shea T."/>
            <person name="Sisk P."/>
            <person name="Sykes S."/>
            <person name="Wortman J."/>
            <person name="Nusbaum C."/>
            <person name="Birren B."/>
        </authorList>
    </citation>
    <scope>NUCLEOTIDE SEQUENCE [LARGE SCALE GENOMIC DNA]</scope>
    <source>
        <strain evidence="1 2">ANC 3681</strain>
    </source>
</reference>
<gene>
    <name evidence="1" type="ORF">F946_01139</name>
</gene>
<comment type="caution">
    <text evidence="1">The sequence shown here is derived from an EMBL/GenBank/DDBJ whole genome shotgun (WGS) entry which is preliminary data.</text>
</comment>
<dbReference type="EMBL" id="APPZ01000006">
    <property type="protein sequence ID" value="ENV73249.1"/>
    <property type="molecule type" value="Genomic_DNA"/>
</dbReference>
<dbReference type="Proteomes" id="UP000018444">
    <property type="component" value="Unassembled WGS sequence"/>
</dbReference>
<accession>N9CRU5</accession>